<reference evidence="2" key="2">
    <citation type="journal article" date="2021" name="PeerJ">
        <title>Extensive microbial diversity within the chicken gut microbiome revealed by metagenomics and culture.</title>
        <authorList>
            <person name="Gilroy R."/>
            <person name="Ravi A."/>
            <person name="Getino M."/>
            <person name="Pursley I."/>
            <person name="Horton D.L."/>
            <person name="Alikhan N.F."/>
            <person name="Baker D."/>
            <person name="Gharbi K."/>
            <person name="Hall N."/>
            <person name="Watson M."/>
            <person name="Adriaenssens E.M."/>
            <person name="Foster-Nyarko E."/>
            <person name="Jarju S."/>
            <person name="Secka A."/>
            <person name="Antonio M."/>
            <person name="Oren A."/>
            <person name="Chaudhuri R.R."/>
            <person name="La Ragione R."/>
            <person name="Hildebrand F."/>
            <person name="Pallen M.J."/>
        </authorList>
    </citation>
    <scope>NUCLEOTIDE SEQUENCE</scope>
    <source>
        <strain evidence="2">ChiSjej6B24-2974</strain>
    </source>
</reference>
<reference evidence="2" key="1">
    <citation type="submission" date="2020-10" db="EMBL/GenBank/DDBJ databases">
        <authorList>
            <person name="Gilroy R."/>
        </authorList>
    </citation>
    <scope>NUCLEOTIDE SEQUENCE</scope>
    <source>
        <strain evidence="2">ChiSjej6B24-2974</strain>
    </source>
</reference>
<dbReference type="InterPro" id="IPR025659">
    <property type="entry name" value="Tubby-like_C"/>
</dbReference>
<sequence>MKLVLKEKAFSLKERFNVTDEEERTLYTVEGKLFSWGHQLDITDVSGAHAAHIRQKVLALLPRYFIACDGMEEMELKGHLNIIHPHYTLETPDGGWEVRGDFLQHEYTIKKGEEEIAAVTKKWFTWGDTYLLDVAEDKNAVPALAVMIALDCIAEDGALAVGATAAAASTHAANQSQDE</sequence>
<comment type="similarity">
    <text evidence="1">Belongs to the LOR family.</text>
</comment>
<dbReference type="InterPro" id="IPR038595">
    <property type="entry name" value="LOR_sf"/>
</dbReference>
<dbReference type="Pfam" id="PF04525">
    <property type="entry name" value="LOR"/>
    <property type="match status" value="1"/>
</dbReference>
<evidence type="ECO:0000313" key="2">
    <source>
        <dbReference type="EMBL" id="HIQ82661.1"/>
    </source>
</evidence>
<evidence type="ECO:0000256" key="1">
    <source>
        <dbReference type="ARBA" id="ARBA00005437"/>
    </source>
</evidence>
<accession>A0A9D0ZLX5</accession>
<gene>
    <name evidence="2" type="ORF">IAA52_06110</name>
</gene>
<protein>
    <submittedName>
        <fullName evidence="2">LURP-one-related family protein</fullName>
    </submittedName>
</protein>
<dbReference type="Proteomes" id="UP000824260">
    <property type="component" value="Unassembled WGS sequence"/>
</dbReference>
<name>A0A9D0ZLX5_9FIRM</name>
<dbReference type="SUPFAM" id="SSF54518">
    <property type="entry name" value="Tubby C-terminal domain-like"/>
    <property type="match status" value="1"/>
</dbReference>
<organism evidence="2 3">
    <name type="scientific">Candidatus Pullichristensenella stercorigallinarum</name>
    <dbReference type="NCBI Taxonomy" id="2840909"/>
    <lineage>
        <taxon>Bacteria</taxon>
        <taxon>Bacillati</taxon>
        <taxon>Bacillota</taxon>
        <taxon>Clostridia</taxon>
        <taxon>Candidatus Pullichristensenella</taxon>
    </lineage>
</organism>
<proteinExistence type="inferred from homology"/>
<evidence type="ECO:0000313" key="3">
    <source>
        <dbReference type="Proteomes" id="UP000824260"/>
    </source>
</evidence>
<dbReference type="InterPro" id="IPR007612">
    <property type="entry name" value="LOR"/>
</dbReference>
<dbReference type="AlphaFoldDB" id="A0A9D0ZLX5"/>
<comment type="caution">
    <text evidence="2">The sequence shown here is derived from an EMBL/GenBank/DDBJ whole genome shotgun (WGS) entry which is preliminary data.</text>
</comment>
<dbReference type="EMBL" id="DVFZ01000058">
    <property type="protein sequence ID" value="HIQ82661.1"/>
    <property type="molecule type" value="Genomic_DNA"/>
</dbReference>
<dbReference type="Gene3D" id="2.40.160.200">
    <property type="entry name" value="LURP1-related"/>
    <property type="match status" value="1"/>
</dbReference>